<keyword evidence="2" id="KW-1185">Reference proteome</keyword>
<reference evidence="1 2" key="1">
    <citation type="journal article" date="2015" name="Sci. Rep.">
        <title>The genome of Leishmania panamensis: insights into genomics of the L. (Viannia) subgenus.</title>
        <authorList>
            <person name="Llanes A."/>
            <person name="Restrepo C.M."/>
            <person name="Vecchio G.D."/>
            <person name="Anguizola F.J."/>
            <person name="Lleonart R."/>
        </authorList>
    </citation>
    <scope>NUCLEOTIDE SEQUENCE [LARGE SCALE GENOMIC DNA]</scope>
    <source>
        <strain evidence="1 2">MHOM/PA/94/PSC-1</strain>
    </source>
</reference>
<organism evidence="1 2">
    <name type="scientific">Leishmania panamensis</name>
    <dbReference type="NCBI Taxonomy" id="5679"/>
    <lineage>
        <taxon>Eukaryota</taxon>
        <taxon>Discoba</taxon>
        <taxon>Euglenozoa</taxon>
        <taxon>Kinetoplastea</taxon>
        <taxon>Metakinetoplastina</taxon>
        <taxon>Trypanosomatida</taxon>
        <taxon>Trypanosomatidae</taxon>
        <taxon>Leishmaniinae</taxon>
        <taxon>Leishmania</taxon>
        <taxon>Leishmania guyanensis species complex</taxon>
    </lineage>
</organism>
<dbReference type="Proteomes" id="UP000063063">
    <property type="component" value="Chromosome 20"/>
</dbReference>
<proteinExistence type="predicted"/>
<dbReference type="EMBL" id="CP009389">
    <property type="protein sequence ID" value="XUY37196.1"/>
    <property type="molecule type" value="Genomic_DNA"/>
</dbReference>
<accession>A0AC62A687</accession>
<evidence type="ECO:0000313" key="2">
    <source>
        <dbReference type="Proteomes" id="UP000063063"/>
    </source>
</evidence>
<gene>
    <name evidence="1" type="ORF">LPMP_2020490</name>
</gene>
<evidence type="ECO:0000313" key="1">
    <source>
        <dbReference type="EMBL" id="XUY37196.1"/>
    </source>
</evidence>
<name>A0AC62A687_LEIPA</name>
<sequence>MSSVYVDKAAKPEKAGATVIGTTVDRFSFFGLSLAKVKNRMCILAYVIVQFFAFFFVLFGTPIDMFRLRNPVDSDIIVVTTLWGLKAGVFNVEYGLSAAEQWKDCPDRLYRFRLAQAFAIISIFVYGIAFVLGFIMLYCCSFFRWVCVTLNIVGAVTLCLVWTAMVMTYITDEEPFCPEEKRYHTYGSGFVLIVLAWILDLLNIVSLLLPF</sequence>
<protein>
    <submittedName>
        <fullName evidence="1">Amastin-like surface protein, putative</fullName>
    </submittedName>
</protein>